<protein>
    <submittedName>
        <fullName evidence="1">Uncharacterized protein</fullName>
    </submittedName>
</protein>
<proteinExistence type="predicted"/>
<sequence>MFDSGNNENKSDDLDSPLCISIEYSHDRLYEQCFTTTQASDSSPEKGWMRSDAVSQIEGWMPAIDSLFVQLKVRT</sequence>
<accession>A0ACB9H6U7</accession>
<reference evidence="1 2" key="2">
    <citation type="journal article" date="2022" name="Mol. Ecol. Resour.">
        <title>The genomes of chicory, endive, great burdock and yacon provide insights into Asteraceae paleo-polyploidization history and plant inulin production.</title>
        <authorList>
            <person name="Fan W."/>
            <person name="Wang S."/>
            <person name="Wang H."/>
            <person name="Wang A."/>
            <person name="Jiang F."/>
            <person name="Liu H."/>
            <person name="Zhao H."/>
            <person name="Xu D."/>
            <person name="Zhang Y."/>
        </authorList>
    </citation>
    <scope>NUCLEOTIDE SEQUENCE [LARGE SCALE GENOMIC DNA]</scope>
    <source>
        <strain evidence="2">cv. Punajuju</strain>
        <tissue evidence="1">Leaves</tissue>
    </source>
</reference>
<keyword evidence="2" id="KW-1185">Reference proteome</keyword>
<gene>
    <name evidence="1" type="ORF">L2E82_04665</name>
</gene>
<organism evidence="1 2">
    <name type="scientific">Cichorium intybus</name>
    <name type="common">Chicory</name>
    <dbReference type="NCBI Taxonomy" id="13427"/>
    <lineage>
        <taxon>Eukaryota</taxon>
        <taxon>Viridiplantae</taxon>
        <taxon>Streptophyta</taxon>
        <taxon>Embryophyta</taxon>
        <taxon>Tracheophyta</taxon>
        <taxon>Spermatophyta</taxon>
        <taxon>Magnoliopsida</taxon>
        <taxon>eudicotyledons</taxon>
        <taxon>Gunneridae</taxon>
        <taxon>Pentapetalae</taxon>
        <taxon>asterids</taxon>
        <taxon>campanulids</taxon>
        <taxon>Asterales</taxon>
        <taxon>Asteraceae</taxon>
        <taxon>Cichorioideae</taxon>
        <taxon>Cichorieae</taxon>
        <taxon>Cichoriinae</taxon>
        <taxon>Cichorium</taxon>
    </lineage>
</organism>
<evidence type="ECO:0000313" key="1">
    <source>
        <dbReference type="EMBL" id="KAI3791080.1"/>
    </source>
</evidence>
<reference evidence="2" key="1">
    <citation type="journal article" date="2022" name="Mol. Ecol. Resour.">
        <title>The genomes of chicory, endive, great burdock and yacon provide insights into Asteraceae palaeo-polyploidization history and plant inulin production.</title>
        <authorList>
            <person name="Fan W."/>
            <person name="Wang S."/>
            <person name="Wang H."/>
            <person name="Wang A."/>
            <person name="Jiang F."/>
            <person name="Liu H."/>
            <person name="Zhao H."/>
            <person name="Xu D."/>
            <person name="Zhang Y."/>
        </authorList>
    </citation>
    <scope>NUCLEOTIDE SEQUENCE [LARGE SCALE GENOMIC DNA]</scope>
    <source>
        <strain evidence="2">cv. Punajuju</strain>
    </source>
</reference>
<evidence type="ECO:0000313" key="2">
    <source>
        <dbReference type="Proteomes" id="UP001055811"/>
    </source>
</evidence>
<dbReference type="Proteomes" id="UP001055811">
    <property type="component" value="Linkage Group LG01"/>
</dbReference>
<comment type="caution">
    <text evidence="1">The sequence shown here is derived from an EMBL/GenBank/DDBJ whole genome shotgun (WGS) entry which is preliminary data.</text>
</comment>
<name>A0ACB9H6U7_CICIN</name>
<dbReference type="EMBL" id="CM042009">
    <property type="protein sequence ID" value="KAI3791080.1"/>
    <property type="molecule type" value="Genomic_DNA"/>
</dbReference>